<sequence>MGATFPPSSTLEAWRDRYVRVWDEYIDELEPDEDYRVDRRQVIVSTFERALTVAREREA</sequence>
<proteinExistence type="predicted"/>
<dbReference type="RefSeq" id="WP_021201009.1">
    <property type="nucleotide sequence ID" value="NZ_ATAO01000208.1"/>
</dbReference>
<dbReference type="EMBL" id="ATAO01000208">
    <property type="protein sequence ID" value="EQM74141.1"/>
    <property type="molecule type" value="Genomic_DNA"/>
</dbReference>
<evidence type="ECO:0000313" key="1">
    <source>
        <dbReference type="EMBL" id="EQM74141.1"/>
    </source>
</evidence>
<accession>T5KFD1</accession>
<gene>
    <name evidence="1" type="ORF">L687_19200</name>
</gene>
<organism evidence="1 2">
    <name type="scientific">Microbacterium maritypicum MF109</name>
    <dbReference type="NCBI Taxonomy" id="1333857"/>
    <lineage>
        <taxon>Bacteria</taxon>
        <taxon>Bacillati</taxon>
        <taxon>Actinomycetota</taxon>
        <taxon>Actinomycetes</taxon>
        <taxon>Micrococcales</taxon>
        <taxon>Microbacteriaceae</taxon>
        <taxon>Microbacterium</taxon>
    </lineage>
</organism>
<comment type="caution">
    <text evidence="1">The sequence shown here is derived from an EMBL/GenBank/DDBJ whole genome shotgun (WGS) entry which is preliminary data.</text>
</comment>
<evidence type="ECO:0000313" key="2">
    <source>
        <dbReference type="Proteomes" id="UP000016033"/>
    </source>
</evidence>
<dbReference type="Proteomes" id="UP000016033">
    <property type="component" value="Unassembled WGS sequence"/>
</dbReference>
<name>T5KFD1_MICMQ</name>
<protein>
    <submittedName>
        <fullName evidence="1">Uncharacterized protein</fullName>
    </submittedName>
</protein>
<reference evidence="1 2" key="1">
    <citation type="journal article" date="2013" name="Genome Announc.">
        <title>Whole-genome sequences of five oyster-associated bacteria show potential for crude oil hydrocarbon degradation.</title>
        <authorList>
            <person name="Chauhan A."/>
            <person name="Green S."/>
            <person name="Pathak A."/>
            <person name="Thomas J."/>
            <person name="Venkatramanan R."/>
        </authorList>
    </citation>
    <scope>NUCLEOTIDE SEQUENCE [LARGE SCALE GENOMIC DNA]</scope>
    <source>
        <strain evidence="1 2">MF109</strain>
    </source>
</reference>
<dbReference type="PATRIC" id="fig|1333857.3.peg.3075"/>
<dbReference type="AlphaFoldDB" id="T5KFD1"/>